<dbReference type="Pfam" id="PF07690">
    <property type="entry name" value="MFS_1"/>
    <property type="match status" value="1"/>
</dbReference>
<evidence type="ECO:0000256" key="1">
    <source>
        <dbReference type="ARBA" id="ARBA00004141"/>
    </source>
</evidence>
<dbReference type="PANTHER" id="PTHR23501:SF199">
    <property type="entry name" value="MFS EFFLUX TRANSPORTER INPD-RELATED"/>
    <property type="match status" value="1"/>
</dbReference>
<dbReference type="Gene3D" id="1.20.1250.20">
    <property type="entry name" value="MFS general substrate transporter like domains"/>
    <property type="match status" value="1"/>
</dbReference>
<feature type="transmembrane region" description="Helical" evidence="5">
    <location>
        <begin position="363"/>
        <end position="385"/>
    </location>
</feature>
<protein>
    <recommendedName>
        <fullName evidence="6">Major facilitator superfamily (MFS) profile domain-containing protein</fullName>
    </recommendedName>
</protein>
<dbReference type="CDD" id="cd17502">
    <property type="entry name" value="MFS_Azr1_MDR_like"/>
    <property type="match status" value="1"/>
</dbReference>
<feature type="transmembrane region" description="Helical" evidence="5">
    <location>
        <begin position="187"/>
        <end position="207"/>
    </location>
</feature>
<feature type="transmembrane region" description="Helical" evidence="5">
    <location>
        <begin position="302"/>
        <end position="323"/>
    </location>
</feature>
<evidence type="ECO:0000256" key="5">
    <source>
        <dbReference type="SAM" id="Phobius"/>
    </source>
</evidence>
<name>A0A8H3GBD2_9LECA</name>
<dbReference type="SUPFAM" id="SSF103473">
    <property type="entry name" value="MFS general substrate transporter"/>
    <property type="match status" value="1"/>
</dbReference>
<dbReference type="PROSITE" id="PS50850">
    <property type="entry name" value="MFS"/>
    <property type="match status" value="1"/>
</dbReference>
<keyword evidence="4 5" id="KW-0472">Membrane</keyword>
<feature type="transmembrane region" description="Helical" evidence="5">
    <location>
        <begin position="156"/>
        <end position="175"/>
    </location>
</feature>
<reference evidence="7" key="1">
    <citation type="submission" date="2021-03" db="EMBL/GenBank/DDBJ databases">
        <authorList>
            <person name="Tagirdzhanova G."/>
        </authorList>
    </citation>
    <scope>NUCLEOTIDE SEQUENCE</scope>
</reference>
<feature type="transmembrane region" description="Helical" evidence="5">
    <location>
        <begin position="261"/>
        <end position="281"/>
    </location>
</feature>
<dbReference type="EMBL" id="CAJPDS010000093">
    <property type="protein sequence ID" value="CAF9936598.1"/>
    <property type="molecule type" value="Genomic_DNA"/>
</dbReference>
<dbReference type="InterPro" id="IPR020846">
    <property type="entry name" value="MFS_dom"/>
</dbReference>
<proteinExistence type="predicted"/>
<evidence type="ECO:0000256" key="2">
    <source>
        <dbReference type="ARBA" id="ARBA00022692"/>
    </source>
</evidence>
<sequence length="542" mass="58548">MGLLKKNEKPDLSNRENTNIDVDGYLTSWRLAAVVSSLYLGTLLVAIDTTIISVAVPKISTVFKALDDIAWYGSAYLLTVTACQPSFGNLYKYFNVKHTYLVSIIVFEAGSILCAAAPNSPTFIAGRAISGVGAAGLYQGALGIIGYSVRLEKRPLYLGIVLSVFGIAVCIGPVVGGAFTDHVSWRWCFWINVPIGGAAFLLIFLFLKLQDGGTPERRLPIKDKLKRMDPLGAILVIASVCCLLLALQWGGTTMPWRSKTVVGLLIGFGLLLIIFGLVQWWNGEKATIPLRIMWQRSVFMGAWFHFFLEMSIYIDIYFIPFYFQAVQGVDATTSGVRSIPLGIAQIVAVVAVGALVTKIGHYVPFMIMGGCIGIVGTVLLTRIGIGTPTALWATYLVVAGFGLGMGVQVPFTALQVVLSESDVPTGNAIILFFSQLGASAAIAIGQSLFINGLLREIPKLTDAIDPHTVVNAGPLNLKALAKSPAVLHALRNAYSLAVRDTMYYSLAAVCVTIPFAFGMQWLNIKKAARNKDVEEEELVRLA</sequence>
<keyword evidence="8" id="KW-1185">Reference proteome</keyword>
<evidence type="ECO:0000256" key="4">
    <source>
        <dbReference type="ARBA" id="ARBA00023136"/>
    </source>
</evidence>
<organism evidence="7 8">
    <name type="scientific">Heterodermia speciosa</name>
    <dbReference type="NCBI Taxonomy" id="116794"/>
    <lineage>
        <taxon>Eukaryota</taxon>
        <taxon>Fungi</taxon>
        <taxon>Dikarya</taxon>
        <taxon>Ascomycota</taxon>
        <taxon>Pezizomycotina</taxon>
        <taxon>Lecanoromycetes</taxon>
        <taxon>OSLEUM clade</taxon>
        <taxon>Lecanoromycetidae</taxon>
        <taxon>Caliciales</taxon>
        <taxon>Physciaceae</taxon>
        <taxon>Heterodermia</taxon>
    </lineage>
</organism>
<keyword evidence="3 5" id="KW-1133">Transmembrane helix</keyword>
<dbReference type="Gene3D" id="1.20.1720.10">
    <property type="entry name" value="Multidrug resistance protein D"/>
    <property type="match status" value="1"/>
</dbReference>
<dbReference type="FunFam" id="1.20.1720.10:FF:000012">
    <property type="entry name" value="MFS toxin efflux pump (AflT)"/>
    <property type="match status" value="1"/>
</dbReference>
<feature type="transmembrane region" description="Helical" evidence="5">
    <location>
        <begin position="38"/>
        <end position="57"/>
    </location>
</feature>
<dbReference type="FunFam" id="1.20.1250.20:FF:000196">
    <property type="entry name" value="MFS toxin efflux pump (AflT)"/>
    <property type="match status" value="1"/>
</dbReference>
<feature type="domain" description="Major facilitator superfamily (MFS) profile" evidence="6">
    <location>
        <begin position="34"/>
        <end position="526"/>
    </location>
</feature>
<feature type="transmembrane region" description="Helical" evidence="5">
    <location>
        <begin position="502"/>
        <end position="522"/>
    </location>
</feature>
<feature type="transmembrane region" description="Helical" evidence="5">
    <location>
        <begin position="228"/>
        <end position="249"/>
    </location>
</feature>
<keyword evidence="2 5" id="KW-0812">Transmembrane</keyword>
<feature type="transmembrane region" description="Helical" evidence="5">
    <location>
        <begin position="69"/>
        <end position="87"/>
    </location>
</feature>
<dbReference type="Proteomes" id="UP000664521">
    <property type="component" value="Unassembled WGS sequence"/>
</dbReference>
<feature type="transmembrane region" description="Helical" evidence="5">
    <location>
        <begin position="429"/>
        <end position="450"/>
    </location>
</feature>
<accession>A0A8H3GBD2</accession>
<dbReference type="PANTHER" id="PTHR23501">
    <property type="entry name" value="MAJOR FACILITATOR SUPERFAMILY"/>
    <property type="match status" value="1"/>
</dbReference>
<dbReference type="GO" id="GO:0005886">
    <property type="term" value="C:plasma membrane"/>
    <property type="evidence" value="ECO:0007669"/>
    <property type="project" value="TreeGrafter"/>
</dbReference>
<dbReference type="OrthoDB" id="10021397at2759"/>
<feature type="transmembrane region" description="Helical" evidence="5">
    <location>
        <begin position="391"/>
        <end position="417"/>
    </location>
</feature>
<evidence type="ECO:0000259" key="6">
    <source>
        <dbReference type="PROSITE" id="PS50850"/>
    </source>
</evidence>
<dbReference type="AlphaFoldDB" id="A0A8H3GBD2"/>
<feature type="transmembrane region" description="Helical" evidence="5">
    <location>
        <begin position="99"/>
        <end position="118"/>
    </location>
</feature>
<gene>
    <name evidence="7" type="ORF">HETSPECPRED_010381</name>
</gene>
<feature type="transmembrane region" description="Helical" evidence="5">
    <location>
        <begin position="335"/>
        <end position="356"/>
    </location>
</feature>
<comment type="subcellular location">
    <subcellularLocation>
        <location evidence="1">Membrane</location>
        <topology evidence="1">Multi-pass membrane protein</topology>
    </subcellularLocation>
</comment>
<evidence type="ECO:0000256" key="3">
    <source>
        <dbReference type="ARBA" id="ARBA00022989"/>
    </source>
</evidence>
<evidence type="ECO:0000313" key="8">
    <source>
        <dbReference type="Proteomes" id="UP000664521"/>
    </source>
</evidence>
<dbReference type="InterPro" id="IPR036259">
    <property type="entry name" value="MFS_trans_sf"/>
</dbReference>
<dbReference type="InterPro" id="IPR011701">
    <property type="entry name" value="MFS"/>
</dbReference>
<evidence type="ECO:0000313" key="7">
    <source>
        <dbReference type="EMBL" id="CAF9936598.1"/>
    </source>
</evidence>
<feature type="transmembrane region" description="Helical" evidence="5">
    <location>
        <begin position="124"/>
        <end position="149"/>
    </location>
</feature>
<dbReference type="GO" id="GO:0022857">
    <property type="term" value="F:transmembrane transporter activity"/>
    <property type="evidence" value="ECO:0007669"/>
    <property type="project" value="InterPro"/>
</dbReference>
<comment type="caution">
    <text evidence="7">The sequence shown here is derived from an EMBL/GenBank/DDBJ whole genome shotgun (WGS) entry which is preliminary data.</text>
</comment>